<proteinExistence type="predicted"/>
<accession>A0ACC0YFV7</accession>
<dbReference type="Proteomes" id="UP001163603">
    <property type="component" value="Chromosome 7"/>
</dbReference>
<protein>
    <submittedName>
        <fullName evidence="1">Uncharacterized protein</fullName>
    </submittedName>
</protein>
<name>A0ACC0YFV7_9ROSI</name>
<evidence type="ECO:0000313" key="1">
    <source>
        <dbReference type="EMBL" id="KAJ0036014.1"/>
    </source>
</evidence>
<dbReference type="EMBL" id="CM047742">
    <property type="protein sequence ID" value="KAJ0036014.1"/>
    <property type="molecule type" value="Genomic_DNA"/>
</dbReference>
<keyword evidence="2" id="KW-1185">Reference proteome</keyword>
<evidence type="ECO:0000313" key="2">
    <source>
        <dbReference type="Proteomes" id="UP001163603"/>
    </source>
</evidence>
<gene>
    <name evidence="1" type="ORF">Pint_25052</name>
</gene>
<sequence>MAGSANERLAFGKMGYGCKHYRRRCKIRAPCCNEIFDCRHCHNEAAVLLKNIF</sequence>
<comment type="caution">
    <text evidence="1">The sequence shown here is derived from an EMBL/GenBank/DDBJ whole genome shotgun (WGS) entry which is preliminary data.</text>
</comment>
<reference evidence="2" key="1">
    <citation type="journal article" date="2023" name="G3 (Bethesda)">
        <title>Genome assembly and association tests identify interacting loci associated with vigor, precocity, and sex in interspecific pistachio rootstocks.</title>
        <authorList>
            <person name="Palmer W."/>
            <person name="Jacygrad E."/>
            <person name="Sagayaradj S."/>
            <person name="Cavanaugh K."/>
            <person name="Han R."/>
            <person name="Bertier L."/>
            <person name="Beede B."/>
            <person name="Kafkas S."/>
            <person name="Golino D."/>
            <person name="Preece J."/>
            <person name="Michelmore R."/>
        </authorList>
    </citation>
    <scope>NUCLEOTIDE SEQUENCE [LARGE SCALE GENOMIC DNA]</scope>
</reference>
<organism evidence="1 2">
    <name type="scientific">Pistacia integerrima</name>
    <dbReference type="NCBI Taxonomy" id="434235"/>
    <lineage>
        <taxon>Eukaryota</taxon>
        <taxon>Viridiplantae</taxon>
        <taxon>Streptophyta</taxon>
        <taxon>Embryophyta</taxon>
        <taxon>Tracheophyta</taxon>
        <taxon>Spermatophyta</taxon>
        <taxon>Magnoliopsida</taxon>
        <taxon>eudicotyledons</taxon>
        <taxon>Gunneridae</taxon>
        <taxon>Pentapetalae</taxon>
        <taxon>rosids</taxon>
        <taxon>malvids</taxon>
        <taxon>Sapindales</taxon>
        <taxon>Anacardiaceae</taxon>
        <taxon>Pistacia</taxon>
    </lineage>
</organism>